<feature type="transmembrane region" description="Helical" evidence="3">
    <location>
        <begin position="26"/>
        <end position="47"/>
    </location>
</feature>
<sequence>MQQRSYSSMSKKGRRVRRKKTSTGRIYVAVIMLFMIGAMTVQMVNLYRKNQDYKRTEETLEKQLESAKQKQDKLKEDEEYVGSDEYIEKEASEKLGLTHDNWIIFKEKEN</sequence>
<evidence type="ECO:0000256" key="2">
    <source>
        <dbReference type="SAM" id="MobiDB-lite"/>
    </source>
</evidence>
<keyword evidence="3" id="KW-0472">Membrane</keyword>
<protein>
    <submittedName>
        <fullName evidence="4">Septum formation initiator family protein</fullName>
    </submittedName>
</protein>
<dbReference type="AlphaFoldDB" id="A0A927UA40"/>
<keyword evidence="3" id="KW-0812">Transmembrane</keyword>
<evidence type="ECO:0000256" key="3">
    <source>
        <dbReference type="SAM" id="Phobius"/>
    </source>
</evidence>
<name>A0A927UA40_9FIRM</name>
<organism evidence="4 5">
    <name type="scientific">Pseudobutyrivibrio ruminis</name>
    <dbReference type="NCBI Taxonomy" id="46206"/>
    <lineage>
        <taxon>Bacteria</taxon>
        <taxon>Bacillati</taxon>
        <taxon>Bacillota</taxon>
        <taxon>Clostridia</taxon>
        <taxon>Lachnospirales</taxon>
        <taxon>Lachnospiraceae</taxon>
        <taxon>Pseudobutyrivibrio</taxon>
    </lineage>
</organism>
<dbReference type="EMBL" id="SVER01000003">
    <property type="protein sequence ID" value="MBE5918559.1"/>
    <property type="molecule type" value="Genomic_DNA"/>
</dbReference>
<comment type="caution">
    <text evidence="4">The sequence shown here is derived from an EMBL/GenBank/DDBJ whole genome shotgun (WGS) entry which is preliminary data.</text>
</comment>
<feature type="region of interest" description="Disordered" evidence="2">
    <location>
        <begin position="1"/>
        <end position="20"/>
    </location>
</feature>
<evidence type="ECO:0000256" key="1">
    <source>
        <dbReference type="SAM" id="Coils"/>
    </source>
</evidence>
<proteinExistence type="predicted"/>
<dbReference type="Proteomes" id="UP000766246">
    <property type="component" value="Unassembled WGS sequence"/>
</dbReference>
<keyword evidence="1" id="KW-0175">Coiled coil</keyword>
<evidence type="ECO:0000313" key="4">
    <source>
        <dbReference type="EMBL" id="MBE5918559.1"/>
    </source>
</evidence>
<feature type="coiled-coil region" evidence="1">
    <location>
        <begin position="43"/>
        <end position="77"/>
    </location>
</feature>
<reference evidence="4" key="1">
    <citation type="submission" date="2019-04" db="EMBL/GenBank/DDBJ databases">
        <title>Evolution of Biomass-Degrading Anaerobic Consortia Revealed by Metagenomics.</title>
        <authorList>
            <person name="Peng X."/>
        </authorList>
    </citation>
    <scope>NUCLEOTIDE SEQUENCE</scope>
    <source>
        <strain evidence="4">SIG311</strain>
    </source>
</reference>
<feature type="compositionally biased region" description="Polar residues" evidence="2">
    <location>
        <begin position="1"/>
        <end position="10"/>
    </location>
</feature>
<keyword evidence="3" id="KW-1133">Transmembrane helix</keyword>
<accession>A0A927UA40</accession>
<feature type="compositionally biased region" description="Basic residues" evidence="2">
    <location>
        <begin position="11"/>
        <end position="20"/>
    </location>
</feature>
<dbReference type="Pfam" id="PF04977">
    <property type="entry name" value="DivIC"/>
    <property type="match status" value="1"/>
</dbReference>
<evidence type="ECO:0000313" key="5">
    <source>
        <dbReference type="Proteomes" id="UP000766246"/>
    </source>
</evidence>
<gene>
    <name evidence="4" type="ORF">E7272_01825</name>
</gene>
<dbReference type="InterPro" id="IPR007060">
    <property type="entry name" value="FtsL/DivIC"/>
</dbReference>